<reference evidence="2 3" key="1">
    <citation type="submission" date="2018-10" db="EMBL/GenBank/DDBJ databases">
        <title>Draft genome sequence of Bacillus salarius IM0101, isolated from a hypersaline soil in Inner Mongolia, China.</title>
        <authorList>
            <person name="Yamprayoonswat W."/>
            <person name="Boonvisut S."/>
            <person name="Jumpathong W."/>
            <person name="Sittihan S."/>
            <person name="Ruangsuj P."/>
            <person name="Wanthongcharoen S."/>
            <person name="Thongpramul N."/>
            <person name="Pimmason S."/>
            <person name="Yu B."/>
            <person name="Yasawong M."/>
        </authorList>
    </citation>
    <scope>NUCLEOTIDE SEQUENCE [LARGE SCALE GENOMIC DNA]</scope>
    <source>
        <strain evidence="2 3">IM0101</strain>
    </source>
</reference>
<comment type="caution">
    <text evidence="2">The sequence shown here is derived from an EMBL/GenBank/DDBJ whole genome shotgun (WGS) entry which is preliminary data.</text>
</comment>
<dbReference type="EMBL" id="RBVX01000027">
    <property type="protein sequence ID" value="RSL31188.1"/>
    <property type="molecule type" value="Genomic_DNA"/>
</dbReference>
<dbReference type="Gene3D" id="1.10.10.2840">
    <property type="entry name" value="PucR C-terminal helix-turn-helix domain"/>
    <property type="match status" value="1"/>
</dbReference>
<protein>
    <recommendedName>
        <fullName evidence="1">PucR C-terminal helix-turn-helix domain-containing protein</fullName>
    </recommendedName>
</protein>
<dbReference type="Proteomes" id="UP000275076">
    <property type="component" value="Unassembled WGS sequence"/>
</dbReference>
<dbReference type="InterPro" id="IPR042070">
    <property type="entry name" value="PucR_C-HTH_sf"/>
</dbReference>
<dbReference type="InterPro" id="IPR009057">
    <property type="entry name" value="Homeodomain-like_sf"/>
</dbReference>
<evidence type="ECO:0000313" key="2">
    <source>
        <dbReference type="EMBL" id="RSL31188.1"/>
    </source>
</evidence>
<evidence type="ECO:0000259" key="1">
    <source>
        <dbReference type="Pfam" id="PF13556"/>
    </source>
</evidence>
<dbReference type="SUPFAM" id="SSF46689">
    <property type="entry name" value="Homeodomain-like"/>
    <property type="match status" value="1"/>
</dbReference>
<sequence>MIDKLQKVFPSAILEDDVPKDERHLYNIYTANDYQQHRFALKKEELTEKDEQLLEVFLAVEKKDNYLKPGDYEWYTYLKEGGHPPKTLEQFSTFRFFHLEGKKLQENHSDLYEALSYYFNENVKIVYIQTNSLLILVPDQDADMFDPEELAGILTTDLLLDVFIFAGRRVHKGEDIRTTYNQENLLFQRARALFPKKRTFKEYESLPFILPLLEKHQQKQIYHYAFAGLETESELIDTLYQFFLCNLNSSLTAKTLHMHRNTLQYRIDKLMDRTGIDIKQFSNAAALYILIHTSKNY</sequence>
<proteinExistence type="predicted"/>
<keyword evidence="3" id="KW-1185">Reference proteome</keyword>
<dbReference type="Pfam" id="PF13556">
    <property type="entry name" value="HTH_30"/>
    <property type="match status" value="1"/>
</dbReference>
<dbReference type="RefSeq" id="WP_125559071.1">
    <property type="nucleotide sequence ID" value="NZ_RBVX01000027.1"/>
</dbReference>
<dbReference type="PANTHER" id="PTHR33744">
    <property type="entry name" value="CARBOHYDRATE DIACID REGULATOR"/>
    <property type="match status" value="1"/>
</dbReference>
<dbReference type="InterPro" id="IPR051448">
    <property type="entry name" value="CdaR-like_regulators"/>
</dbReference>
<dbReference type="InterPro" id="IPR025736">
    <property type="entry name" value="PucR_C-HTH_dom"/>
</dbReference>
<dbReference type="OrthoDB" id="9792148at2"/>
<accession>A0A428MYF3</accession>
<dbReference type="PANTHER" id="PTHR33744:SF15">
    <property type="entry name" value="CARBOHYDRATE DIACID REGULATOR"/>
    <property type="match status" value="1"/>
</dbReference>
<feature type="domain" description="PucR C-terminal helix-turn-helix" evidence="1">
    <location>
        <begin position="235"/>
        <end position="290"/>
    </location>
</feature>
<evidence type="ECO:0000313" key="3">
    <source>
        <dbReference type="Proteomes" id="UP000275076"/>
    </source>
</evidence>
<dbReference type="AlphaFoldDB" id="A0A428MYF3"/>
<name>A0A428MYF3_9BACI</name>
<organism evidence="2 3">
    <name type="scientific">Salibacterium salarium</name>
    <dbReference type="NCBI Taxonomy" id="284579"/>
    <lineage>
        <taxon>Bacteria</taxon>
        <taxon>Bacillati</taxon>
        <taxon>Bacillota</taxon>
        <taxon>Bacilli</taxon>
        <taxon>Bacillales</taxon>
        <taxon>Bacillaceae</taxon>
    </lineage>
</organism>
<gene>
    <name evidence="2" type="ORF">D7Z54_22020</name>
</gene>